<evidence type="ECO:0000313" key="2">
    <source>
        <dbReference type="Proteomes" id="UP000070444"/>
    </source>
</evidence>
<keyword evidence="2" id="KW-1185">Reference proteome</keyword>
<dbReference type="PANTHER" id="PTHR38696:SF1">
    <property type="entry name" value="MEDIATOR OF RNA POLYMERASE II TRANSCRIPTION SUBUNIT 13"/>
    <property type="match status" value="1"/>
</dbReference>
<name>A0A137P3F6_CONC2</name>
<dbReference type="EMBL" id="KQ964530">
    <property type="protein sequence ID" value="KXN69557.1"/>
    <property type="molecule type" value="Genomic_DNA"/>
</dbReference>
<sequence>MSTVKGLTPPAYNSSFFRTAFGLVSLHMSDRIRFVQFSEEDINVIRTTIQRFWAKGIQEERSYSVSYEFKLYGYPWSATGEETMKTRMLILKLVELLELHGWSLYASIDQNSGPAGDSTYSEVDSWYCVKSTSWNPRSIVKGYNHESSGLDNPKS</sequence>
<accession>A0A137P3F6</accession>
<proteinExistence type="predicted"/>
<gene>
    <name evidence="1" type="ORF">CONCODRAFT_7968</name>
</gene>
<protein>
    <submittedName>
        <fullName evidence="1">Uncharacterized protein</fullName>
    </submittedName>
</protein>
<reference evidence="1 2" key="1">
    <citation type="journal article" date="2015" name="Genome Biol. Evol.">
        <title>Phylogenomic analyses indicate that early fungi evolved digesting cell walls of algal ancestors of land plants.</title>
        <authorList>
            <person name="Chang Y."/>
            <person name="Wang S."/>
            <person name="Sekimoto S."/>
            <person name="Aerts A.L."/>
            <person name="Choi C."/>
            <person name="Clum A."/>
            <person name="LaButti K.M."/>
            <person name="Lindquist E.A."/>
            <person name="Yee Ngan C."/>
            <person name="Ohm R.A."/>
            <person name="Salamov A.A."/>
            <person name="Grigoriev I.V."/>
            <person name="Spatafora J.W."/>
            <person name="Berbee M.L."/>
        </authorList>
    </citation>
    <scope>NUCLEOTIDE SEQUENCE [LARGE SCALE GENOMIC DNA]</scope>
    <source>
        <strain evidence="1 2">NRRL 28638</strain>
    </source>
</reference>
<evidence type="ECO:0000313" key="1">
    <source>
        <dbReference type="EMBL" id="KXN69557.1"/>
    </source>
</evidence>
<dbReference type="STRING" id="796925.A0A137P3F6"/>
<organism evidence="1 2">
    <name type="scientific">Conidiobolus coronatus (strain ATCC 28846 / CBS 209.66 / NRRL 28638)</name>
    <name type="common">Delacroixia coronata</name>
    <dbReference type="NCBI Taxonomy" id="796925"/>
    <lineage>
        <taxon>Eukaryota</taxon>
        <taxon>Fungi</taxon>
        <taxon>Fungi incertae sedis</taxon>
        <taxon>Zoopagomycota</taxon>
        <taxon>Entomophthoromycotina</taxon>
        <taxon>Entomophthoromycetes</taxon>
        <taxon>Entomophthorales</taxon>
        <taxon>Ancylistaceae</taxon>
        <taxon>Conidiobolus</taxon>
    </lineage>
</organism>
<dbReference type="Proteomes" id="UP000070444">
    <property type="component" value="Unassembled WGS sequence"/>
</dbReference>
<dbReference type="PANTHER" id="PTHR38696">
    <property type="entry name" value="MEDIATOR OF RNA POLYMERASE II TRANSCRIPTION SUBUNIT 13"/>
    <property type="match status" value="1"/>
</dbReference>
<dbReference type="AlphaFoldDB" id="A0A137P3F6"/>
<dbReference type="OrthoDB" id="58379at2759"/>